<dbReference type="EMBL" id="CP009617">
    <property type="protein sequence ID" value="AIW18595.1"/>
    <property type="molecule type" value="Genomic_DNA"/>
</dbReference>
<evidence type="ECO:0000313" key="2">
    <source>
        <dbReference type="Proteomes" id="UP000030081"/>
    </source>
</evidence>
<dbReference type="AlphaFoldDB" id="A0AAN0SB47"/>
<sequence>MLKSLYKYASPHPQTFDNLLIRASQRYSLNDTFELRPSSGNVLESLSSVEINIGSGYKPSYDDYGIISFTETYNNLLMWAHYANEHKGIVIEFDLTKLNFNRYQSYPVFDNNEEDEMFASDNPIIKEINEGQVQRVLYNHNRPNEQKYENILEHFLVKSDEWMYEKEHRVIVPLITAECIIIRKSYLEVIDAVLELDYNYVVNDFGNGMVLVSFDSALRAESAKYYYSSDSLLTDEEFFQSFKLAFLGEILSTLSKDPSSIFLYKLPASSIKRVFFGCRMSEVDKKVIMRNIERNELLQEVCFTDVTTSQSRFELDFTKKYG</sequence>
<proteinExistence type="predicted"/>
<evidence type="ECO:0008006" key="3">
    <source>
        <dbReference type="Google" id="ProtNLM"/>
    </source>
</evidence>
<dbReference type="InterPro" id="IPR021352">
    <property type="entry name" value="DUF2971"/>
</dbReference>
<dbReference type="KEGG" id="vcy:IX92_05840"/>
<name>A0AAN0SB47_9VIBR</name>
<gene>
    <name evidence="1" type="ORF">IX92_05840</name>
</gene>
<dbReference type="RefSeq" id="WP_043007700.1">
    <property type="nucleotide sequence ID" value="NZ_CP009617.1"/>
</dbReference>
<keyword evidence="2" id="KW-1185">Reference proteome</keyword>
<evidence type="ECO:0000313" key="1">
    <source>
        <dbReference type="EMBL" id="AIW18595.1"/>
    </source>
</evidence>
<organism evidence="1 2">
    <name type="scientific">Vibrio coralliilyticus</name>
    <dbReference type="NCBI Taxonomy" id="190893"/>
    <lineage>
        <taxon>Bacteria</taxon>
        <taxon>Pseudomonadati</taxon>
        <taxon>Pseudomonadota</taxon>
        <taxon>Gammaproteobacteria</taxon>
        <taxon>Vibrionales</taxon>
        <taxon>Vibrionaceae</taxon>
        <taxon>Vibrio</taxon>
    </lineage>
</organism>
<dbReference type="Pfam" id="PF11185">
    <property type="entry name" value="DUF2971"/>
    <property type="match status" value="1"/>
</dbReference>
<dbReference type="Proteomes" id="UP000030081">
    <property type="component" value="Chromosome 1"/>
</dbReference>
<reference evidence="1 2" key="1">
    <citation type="submission" date="2014-10" db="EMBL/GenBank/DDBJ databases">
        <title>The Complete Genome Sequence for the Shellfish Pathogen Vibrio coralliilyticus RE98 Isolated from a Shellfish Hatchery.</title>
        <authorList>
            <person name="Richards G.P."/>
            <person name="Bono J.L."/>
            <person name="Watson M.A."/>
            <person name="Needleman D.S."/>
        </authorList>
    </citation>
    <scope>NUCLEOTIDE SEQUENCE [LARGE SCALE GENOMIC DNA]</scope>
    <source>
        <strain evidence="1 2">RE98</strain>
    </source>
</reference>
<protein>
    <recommendedName>
        <fullName evidence="3">DUF2971 domain-containing protein</fullName>
    </recommendedName>
</protein>
<accession>A0AAN0SB47</accession>